<feature type="compositionally biased region" description="Polar residues" evidence="13">
    <location>
        <begin position="691"/>
        <end position="716"/>
    </location>
</feature>
<dbReference type="InterPro" id="IPR011545">
    <property type="entry name" value="DEAD/DEAH_box_helicase_dom"/>
</dbReference>
<dbReference type="InterPro" id="IPR001650">
    <property type="entry name" value="Helicase_C-like"/>
</dbReference>
<dbReference type="GO" id="GO:0003724">
    <property type="term" value="F:RNA helicase activity"/>
    <property type="evidence" value="ECO:0007669"/>
    <property type="project" value="UniProtKB-EC"/>
</dbReference>
<evidence type="ECO:0000256" key="12">
    <source>
        <dbReference type="PROSITE-ProRule" id="PRU00552"/>
    </source>
</evidence>
<evidence type="ECO:0000256" key="8">
    <source>
        <dbReference type="ARBA" id="ARBA00022806"/>
    </source>
</evidence>
<feature type="compositionally biased region" description="Polar residues" evidence="13">
    <location>
        <begin position="612"/>
        <end position="644"/>
    </location>
</feature>
<dbReference type="InterPro" id="IPR014014">
    <property type="entry name" value="RNA_helicase_DEAD_Q_motif"/>
</dbReference>
<dbReference type="PROSITE" id="PS00039">
    <property type="entry name" value="DEAD_ATP_HELICASE"/>
    <property type="match status" value="1"/>
</dbReference>
<dbReference type="InterPro" id="IPR014001">
    <property type="entry name" value="Helicase_ATP-bd"/>
</dbReference>
<comment type="subcellular location">
    <subcellularLocation>
        <location evidence="1">Nucleus</location>
        <location evidence="1">Nucleolus</location>
    </subcellularLocation>
</comment>
<evidence type="ECO:0000256" key="9">
    <source>
        <dbReference type="ARBA" id="ARBA00022840"/>
    </source>
</evidence>
<evidence type="ECO:0000259" key="15">
    <source>
        <dbReference type="PROSITE" id="PS51194"/>
    </source>
</evidence>
<evidence type="ECO:0000313" key="17">
    <source>
        <dbReference type="EMBL" id="CAD8071558.1"/>
    </source>
</evidence>
<feature type="compositionally biased region" description="Polar residues" evidence="13">
    <location>
        <begin position="787"/>
        <end position="819"/>
    </location>
</feature>
<dbReference type="Pfam" id="PF00270">
    <property type="entry name" value="DEAD"/>
    <property type="match status" value="1"/>
</dbReference>
<feature type="compositionally biased region" description="Basic and acidic residues" evidence="13">
    <location>
        <begin position="774"/>
        <end position="786"/>
    </location>
</feature>
<name>A0A8S1LSS7_PARPR</name>
<comment type="similarity">
    <text evidence="2">Belongs to the DEAD box helicase family. DDX5/DBP2 subfamily.</text>
</comment>
<accession>A0A8S1LSS7</accession>
<evidence type="ECO:0000256" key="13">
    <source>
        <dbReference type="SAM" id="MobiDB-lite"/>
    </source>
</evidence>
<evidence type="ECO:0000259" key="16">
    <source>
        <dbReference type="PROSITE" id="PS51195"/>
    </source>
</evidence>
<evidence type="ECO:0000259" key="14">
    <source>
        <dbReference type="PROSITE" id="PS51192"/>
    </source>
</evidence>
<feature type="short sequence motif" description="Q motif" evidence="12">
    <location>
        <begin position="91"/>
        <end position="119"/>
    </location>
</feature>
<dbReference type="PROSITE" id="PS51192">
    <property type="entry name" value="HELICASE_ATP_BIND_1"/>
    <property type="match status" value="1"/>
</dbReference>
<feature type="compositionally biased region" description="Polar residues" evidence="13">
    <location>
        <begin position="758"/>
        <end position="767"/>
    </location>
</feature>
<dbReference type="Proteomes" id="UP000688137">
    <property type="component" value="Unassembled WGS sequence"/>
</dbReference>
<feature type="region of interest" description="Disordered" evidence="13">
    <location>
        <begin position="665"/>
        <end position="851"/>
    </location>
</feature>
<feature type="compositionally biased region" description="Basic and acidic residues" evidence="13">
    <location>
        <begin position="588"/>
        <end position="603"/>
    </location>
</feature>
<keyword evidence="5" id="KW-0698">rRNA processing</keyword>
<dbReference type="InterPro" id="IPR044742">
    <property type="entry name" value="DEAD/DEAH_RhlB"/>
</dbReference>
<feature type="compositionally biased region" description="Basic and acidic residues" evidence="13">
    <location>
        <begin position="1087"/>
        <end position="1096"/>
    </location>
</feature>
<feature type="compositionally biased region" description="Polar residues" evidence="13">
    <location>
        <begin position="529"/>
        <end position="542"/>
    </location>
</feature>
<dbReference type="OMA" id="TRISCEQ"/>
<dbReference type="AlphaFoldDB" id="A0A8S1LSS7"/>
<comment type="caution">
    <text evidence="17">The sequence shown here is derived from an EMBL/GenBank/DDBJ whole genome shotgun (WGS) entry which is preliminary data.</text>
</comment>
<evidence type="ECO:0000256" key="2">
    <source>
        <dbReference type="ARBA" id="ARBA00009334"/>
    </source>
</evidence>
<dbReference type="PROSITE" id="PS51195">
    <property type="entry name" value="Q_MOTIF"/>
    <property type="match status" value="1"/>
</dbReference>
<dbReference type="PANTHER" id="PTHR47958">
    <property type="entry name" value="ATP-DEPENDENT RNA HELICASE DBP3"/>
    <property type="match status" value="1"/>
</dbReference>
<keyword evidence="9" id="KW-0067">ATP-binding</keyword>
<gene>
    <name evidence="17" type="ORF">PPRIM_AZ9-3.1.T0470241</name>
</gene>
<dbReference type="GO" id="GO:0003676">
    <property type="term" value="F:nucleic acid binding"/>
    <property type="evidence" value="ECO:0007669"/>
    <property type="project" value="InterPro"/>
</dbReference>
<sequence>MSRYNQNENPVYDEFDPDNLDMDDIVKRRWKAKSGKVVGFKNDKLPFFQKTFLDPKKLGSQPISDKIREFLKEKEIAIKSLDGQPCPFPFLTWESTQFPPQIQNIIDELKFRNPTPIQSVVFPLILSGYDVIGVAETGSGKTFGYLLPGLIQIKCQKYDSNYRDRINGPEILILAPTRELVMQIKQQVELFMKPNNLTVAMAYGGQNRDQQAAQIRRNPDILVACPGRLRDFLQEGILVLSKVTYLVIDEADRLLDMGFEDDVRYIVEQTRQDRQTVFFSATWPKAVRNLSLDFCAEDPIYVQVGRSNLTINKNIDQEVICLYNNQKLQTLLDILDQLKINDKVLIFAETRISCEQLSVDMTNEGYYAVALHGNKTQQQRDSIMALYKQGETKLLCATDLASRGLDVSDITVVVNYDFPKYFDDYIHRIGRTGRAGRKGRAISFFSIGKDQPQMARELLKFNQIHKLKLNEQLMQDLANGIKLERNNNFNGITKYNGQIMTHQNNSKFTVPNLTKEEQAKFYMQPQQYENVQNKNRSNNYGRQDQFRPNRGQYHNNKQHTSEEQFYQDRYQQNNQQRRQFQPFQNQNRVDDQNRFQGQRREDYLNSGRDNVRSNQQPRFGNQQAGSQRNDQPWPNNQYQNFGRQQDNRRDEYRGEKNDFQNRQAPYQQQGYPPQQQQGYPQQQQQGYPPQNKDQWNSNQRDQLSNSRNQQFQQNTYDNEKRGQPNNASRNQYNNHKNYQNNPFVNDQDGNQRSHNQEQRGYQNQFSYGQGRGYQDTRVDEQFDNQRNKNPNYRSYDNQDNNRNRQGIQSYEQNQQQMKTNPNDNYRDRNQDQNQQNYPQNRRINNDYNNNYRENNTRQFVDLNKPQDDSQYIRKDSSQQLGPNTQQNFNNLKPNEEQIQLRENVQAIQPNLDYQGRSQNLRQKDERVNEGYIKNQEINPKIIPQQLQGDLQGSQFPPTNRINDNFQPNFNNYIPQAALEQQQFNQPFAQRQDQNHFINERFQSQQQGVDRQYNQNQRSLLDQKTDQMINSQDNQIQYDNNRQRQYQDNFRPFQQDVQSFQRNERVLPEQDDNENQLDFTQYSREVENSQKRFELEQVPKTNQQELRNSRKNSDQQERQDLEQNADSQIQY</sequence>
<dbReference type="CDD" id="cd18787">
    <property type="entry name" value="SF2_C_DEAD"/>
    <property type="match status" value="1"/>
</dbReference>
<keyword evidence="4" id="KW-0690">Ribosome biogenesis</keyword>
<evidence type="ECO:0000256" key="11">
    <source>
        <dbReference type="ARBA" id="ARBA00037449"/>
    </source>
</evidence>
<dbReference type="GO" id="GO:0016787">
    <property type="term" value="F:hydrolase activity"/>
    <property type="evidence" value="ECO:0007669"/>
    <property type="project" value="UniProtKB-KW"/>
</dbReference>
<dbReference type="EC" id="3.6.4.13" evidence="3"/>
<keyword evidence="8" id="KW-0347">Helicase</keyword>
<feature type="compositionally biased region" description="Basic and acidic residues" evidence="13">
    <location>
        <begin position="1106"/>
        <end position="1120"/>
    </location>
</feature>
<feature type="compositionally biased region" description="Low complexity" evidence="13">
    <location>
        <begin position="665"/>
        <end position="690"/>
    </location>
</feature>
<dbReference type="InterPro" id="IPR000629">
    <property type="entry name" value="RNA-helicase_DEAD-box_CS"/>
</dbReference>
<dbReference type="GO" id="GO:0005524">
    <property type="term" value="F:ATP binding"/>
    <property type="evidence" value="ECO:0007669"/>
    <property type="project" value="UniProtKB-KW"/>
</dbReference>
<dbReference type="SMART" id="SM00487">
    <property type="entry name" value="DEXDc"/>
    <property type="match status" value="1"/>
</dbReference>
<feature type="domain" description="DEAD-box RNA helicase Q" evidence="16">
    <location>
        <begin position="91"/>
        <end position="119"/>
    </location>
</feature>
<feature type="domain" description="Helicase ATP-binding" evidence="14">
    <location>
        <begin position="122"/>
        <end position="301"/>
    </location>
</feature>
<feature type="region of interest" description="Disordered" evidence="13">
    <location>
        <begin position="529"/>
        <end position="560"/>
    </location>
</feature>
<evidence type="ECO:0000256" key="7">
    <source>
        <dbReference type="ARBA" id="ARBA00022801"/>
    </source>
</evidence>
<reference evidence="17" key="1">
    <citation type="submission" date="2021-01" db="EMBL/GenBank/DDBJ databases">
        <authorList>
            <consortium name="Genoscope - CEA"/>
            <person name="William W."/>
        </authorList>
    </citation>
    <scope>NUCLEOTIDE SEQUENCE</scope>
</reference>
<evidence type="ECO:0000256" key="3">
    <source>
        <dbReference type="ARBA" id="ARBA00012552"/>
    </source>
</evidence>
<feature type="region of interest" description="Disordered" evidence="13">
    <location>
        <begin position="1087"/>
        <end position="1130"/>
    </location>
</feature>
<feature type="domain" description="Helicase C-terminal" evidence="15">
    <location>
        <begin position="330"/>
        <end position="481"/>
    </location>
</feature>
<feature type="region of interest" description="Disordered" evidence="13">
    <location>
        <begin position="579"/>
        <end position="648"/>
    </location>
</feature>
<evidence type="ECO:0000313" key="18">
    <source>
        <dbReference type="Proteomes" id="UP000688137"/>
    </source>
</evidence>
<dbReference type="CDD" id="cd00268">
    <property type="entry name" value="DEADc"/>
    <property type="match status" value="1"/>
</dbReference>
<organism evidence="17 18">
    <name type="scientific">Paramecium primaurelia</name>
    <dbReference type="NCBI Taxonomy" id="5886"/>
    <lineage>
        <taxon>Eukaryota</taxon>
        <taxon>Sar</taxon>
        <taxon>Alveolata</taxon>
        <taxon>Ciliophora</taxon>
        <taxon>Intramacronucleata</taxon>
        <taxon>Oligohymenophorea</taxon>
        <taxon>Peniculida</taxon>
        <taxon>Parameciidae</taxon>
        <taxon>Paramecium</taxon>
    </lineage>
</organism>
<feature type="compositionally biased region" description="Low complexity" evidence="13">
    <location>
        <begin position="730"/>
        <end position="741"/>
    </location>
</feature>
<keyword evidence="7" id="KW-0378">Hydrolase</keyword>
<evidence type="ECO:0000256" key="6">
    <source>
        <dbReference type="ARBA" id="ARBA00022741"/>
    </source>
</evidence>
<comment type="function">
    <text evidence="11">ATP-dependent RNA helicase required for 60S ribosomal subunit synthesis. Involved in efficient pre-rRNA processing, predominantly at site A3, which is necessary for the normal formation of 25S and 5.8S rRNAs.</text>
</comment>
<dbReference type="EMBL" id="CAJJDM010000047">
    <property type="protein sequence ID" value="CAD8071558.1"/>
    <property type="molecule type" value="Genomic_DNA"/>
</dbReference>
<evidence type="ECO:0000256" key="4">
    <source>
        <dbReference type="ARBA" id="ARBA00022517"/>
    </source>
</evidence>
<dbReference type="SMART" id="SM00490">
    <property type="entry name" value="HELICc"/>
    <property type="match status" value="1"/>
</dbReference>
<feature type="compositionally biased region" description="Low complexity" evidence="13">
    <location>
        <begin position="831"/>
        <end position="851"/>
    </location>
</feature>
<evidence type="ECO:0000256" key="10">
    <source>
        <dbReference type="ARBA" id="ARBA00023242"/>
    </source>
</evidence>
<evidence type="ECO:0000256" key="1">
    <source>
        <dbReference type="ARBA" id="ARBA00004604"/>
    </source>
</evidence>
<keyword evidence="18" id="KW-1185">Reference proteome</keyword>
<proteinExistence type="inferred from homology"/>
<dbReference type="Pfam" id="PF00271">
    <property type="entry name" value="Helicase_C"/>
    <property type="match status" value="1"/>
</dbReference>
<keyword evidence="6" id="KW-0547">Nucleotide-binding</keyword>
<evidence type="ECO:0000256" key="5">
    <source>
        <dbReference type="ARBA" id="ARBA00022552"/>
    </source>
</evidence>
<feature type="compositionally biased region" description="Polar residues" evidence="13">
    <location>
        <begin position="1121"/>
        <end position="1130"/>
    </location>
</feature>
<protein>
    <recommendedName>
        <fullName evidence="3">RNA helicase</fullName>
        <ecNumber evidence="3">3.6.4.13</ecNumber>
    </recommendedName>
</protein>
<keyword evidence="10" id="KW-0539">Nucleus</keyword>
<dbReference type="PROSITE" id="PS51194">
    <property type="entry name" value="HELICASE_CTER"/>
    <property type="match status" value="1"/>
</dbReference>